<dbReference type="AlphaFoldDB" id="A0A6J4JCP8"/>
<feature type="non-terminal residue" evidence="1">
    <location>
        <position position="1"/>
    </location>
</feature>
<reference evidence="1" key="1">
    <citation type="submission" date="2020-02" db="EMBL/GenBank/DDBJ databases">
        <authorList>
            <person name="Meier V. D."/>
        </authorList>
    </citation>
    <scope>NUCLEOTIDE SEQUENCE</scope>
    <source>
        <strain evidence="1">AVDCRST_MAG93</strain>
    </source>
</reference>
<name>A0A6J4JCP8_9CHLR</name>
<proteinExistence type="predicted"/>
<evidence type="ECO:0000313" key="1">
    <source>
        <dbReference type="EMBL" id="CAA9276763.1"/>
    </source>
</evidence>
<sequence>AARPAARDGVHIPSVAVCPHGTPARPLSVGIANHWPADVFWEAILDPSNQALWVRLSESCSEA</sequence>
<organism evidence="1">
    <name type="scientific">uncultured Chloroflexia bacterium</name>
    <dbReference type="NCBI Taxonomy" id="1672391"/>
    <lineage>
        <taxon>Bacteria</taxon>
        <taxon>Bacillati</taxon>
        <taxon>Chloroflexota</taxon>
        <taxon>Chloroflexia</taxon>
        <taxon>environmental samples</taxon>
    </lineage>
</organism>
<protein>
    <submittedName>
        <fullName evidence="1">Uncharacterized protein</fullName>
    </submittedName>
</protein>
<dbReference type="EMBL" id="CADCTR010001004">
    <property type="protein sequence ID" value="CAA9276763.1"/>
    <property type="molecule type" value="Genomic_DNA"/>
</dbReference>
<accession>A0A6J4JCP8</accession>
<gene>
    <name evidence="1" type="ORF">AVDCRST_MAG93-2934</name>
</gene>